<reference evidence="9 10" key="1">
    <citation type="submission" date="2023-06" db="EMBL/GenBank/DDBJ databases">
        <authorList>
            <person name="Oyuntsetseg B."/>
            <person name="Kim S.B."/>
        </authorList>
    </citation>
    <scope>NUCLEOTIDE SEQUENCE [LARGE SCALE GENOMIC DNA]</scope>
    <source>
        <strain evidence="9 10">2-15</strain>
    </source>
</reference>
<dbReference type="PANTHER" id="PTHR23513">
    <property type="entry name" value="INTEGRAL MEMBRANE EFFLUX PROTEIN-RELATED"/>
    <property type="match status" value="1"/>
</dbReference>
<keyword evidence="3" id="KW-1003">Cell membrane</keyword>
<evidence type="ECO:0000256" key="7">
    <source>
        <dbReference type="SAM" id="MobiDB-lite"/>
    </source>
</evidence>
<dbReference type="Gene3D" id="1.20.1250.20">
    <property type="entry name" value="MFS general substrate transporter like domains"/>
    <property type="match status" value="1"/>
</dbReference>
<organism evidence="9 10">
    <name type="scientific">Amycolatopsis carbonis</name>
    <dbReference type="NCBI Taxonomy" id="715471"/>
    <lineage>
        <taxon>Bacteria</taxon>
        <taxon>Bacillati</taxon>
        <taxon>Actinomycetota</taxon>
        <taxon>Actinomycetes</taxon>
        <taxon>Pseudonocardiales</taxon>
        <taxon>Pseudonocardiaceae</taxon>
        <taxon>Amycolatopsis</taxon>
    </lineage>
</organism>
<evidence type="ECO:0000256" key="4">
    <source>
        <dbReference type="ARBA" id="ARBA00022692"/>
    </source>
</evidence>
<feature type="region of interest" description="Disordered" evidence="7">
    <location>
        <begin position="431"/>
        <end position="455"/>
    </location>
</feature>
<protein>
    <submittedName>
        <fullName evidence="9">MFS transporter</fullName>
    </submittedName>
</protein>
<sequence length="455" mass="47031">MSSDPGSSRPRRGARGVLGRIVVDTRPLKIPAFRRLWVSTAVTAVGSQLTAVAVPKQIFDLTGSSGYVGLTGAVALVPLLVFGLWGGAIADAVDRRKLLLVTNIGVAVSSALLWLQAFANFHSVTLVLVLLAANQAFFAINMPTRGAVVARLVPPELLPSANALNTTMSTFGAVFGPLFGGALIPVIGLSTLYLVDVCALMITLIAVWRLPSIPPLNGPSRRAGIGDVVDGFRYLATQKVLLASFVVDIIAMVAGMPRALIPEMAERTFGDPPGGGPALGFLYAALPAGAMVIGLFSGWLHRVSRQGVAVVVSISLWGAAIAAFGLAHSLWLAVIFMALAGAADMVSSVYRQAILQTATTDEMRGRLQGVFTVVVAGGPRLADLTHGWAGAVWGTAAAATGGGVLVIVLVFAAMLPLAAFWRYRAPLGKSDAGESDHAGAESQVAAKGAEPVAGE</sequence>
<dbReference type="KEGG" id="acab:QRX50_12750"/>
<evidence type="ECO:0000256" key="8">
    <source>
        <dbReference type="SAM" id="Phobius"/>
    </source>
</evidence>
<feature type="transmembrane region" description="Helical" evidence="8">
    <location>
        <begin position="370"/>
        <end position="389"/>
    </location>
</feature>
<dbReference type="InterPro" id="IPR036259">
    <property type="entry name" value="MFS_trans_sf"/>
</dbReference>
<feature type="transmembrane region" description="Helical" evidence="8">
    <location>
        <begin position="395"/>
        <end position="421"/>
    </location>
</feature>
<evidence type="ECO:0000256" key="3">
    <source>
        <dbReference type="ARBA" id="ARBA00022475"/>
    </source>
</evidence>
<keyword evidence="5 8" id="KW-1133">Transmembrane helix</keyword>
<evidence type="ECO:0000256" key="5">
    <source>
        <dbReference type="ARBA" id="ARBA00022989"/>
    </source>
</evidence>
<dbReference type="AlphaFoldDB" id="A0A9Y2ILP2"/>
<evidence type="ECO:0000256" key="1">
    <source>
        <dbReference type="ARBA" id="ARBA00004429"/>
    </source>
</evidence>
<dbReference type="RefSeq" id="WP_285972144.1">
    <property type="nucleotide sequence ID" value="NZ_CP127294.1"/>
</dbReference>
<keyword evidence="10" id="KW-1185">Reference proteome</keyword>
<dbReference type="Proteomes" id="UP001236014">
    <property type="component" value="Chromosome"/>
</dbReference>
<feature type="transmembrane region" description="Helical" evidence="8">
    <location>
        <begin position="330"/>
        <end position="350"/>
    </location>
</feature>
<gene>
    <name evidence="9" type="ORF">QRX50_12750</name>
</gene>
<feature type="transmembrane region" description="Helical" evidence="8">
    <location>
        <begin position="66"/>
        <end position="86"/>
    </location>
</feature>
<dbReference type="InterPro" id="IPR010290">
    <property type="entry name" value="TM_effector"/>
</dbReference>
<dbReference type="CDD" id="cd06173">
    <property type="entry name" value="MFS_MefA_like"/>
    <property type="match status" value="1"/>
</dbReference>
<evidence type="ECO:0000313" key="10">
    <source>
        <dbReference type="Proteomes" id="UP001236014"/>
    </source>
</evidence>
<accession>A0A9Y2ILP2</accession>
<feature type="transmembrane region" description="Helical" evidence="8">
    <location>
        <begin position="307"/>
        <end position="324"/>
    </location>
</feature>
<evidence type="ECO:0000313" key="9">
    <source>
        <dbReference type="EMBL" id="WIX81556.1"/>
    </source>
</evidence>
<feature type="transmembrane region" description="Helical" evidence="8">
    <location>
        <begin position="163"/>
        <end position="187"/>
    </location>
</feature>
<evidence type="ECO:0000256" key="2">
    <source>
        <dbReference type="ARBA" id="ARBA00022448"/>
    </source>
</evidence>
<dbReference type="EMBL" id="CP127294">
    <property type="protein sequence ID" value="WIX81556.1"/>
    <property type="molecule type" value="Genomic_DNA"/>
</dbReference>
<dbReference type="SUPFAM" id="SSF103473">
    <property type="entry name" value="MFS general substrate transporter"/>
    <property type="match status" value="1"/>
</dbReference>
<dbReference type="PANTHER" id="PTHR23513:SF9">
    <property type="entry name" value="ENTEROBACTIN EXPORTER ENTS"/>
    <property type="match status" value="1"/>
</dbReference>
<dbReference type="Pfam" id="PF05977">
    <property type="entry name" value="MFS_3"/>
    <property type="match status" value="1"/>
</dbReference>
<keyword evidence="2" id="KW-0813">Transport</keyword>
<comment type="subcellular location">
    <subcellularLocation>
        <location evidence="1">Cell inner membrane</location>
        <topology evidence="1">Multi-pass membrane protein</topology>
    </subcellularLocation>
</comment>
<name>A0A9Y2ILP2_9PSEU</name>
<feature type="transmembrane region" description="Helical" evidence="8">
    <location>
        <begin position="281"/>
        <end position="300"/>
    </location>
</feature>
<keyword evidence="6 8" id="KW-0472">Membrane</keyword>
<feature type="transmembrane region" description="Helical" evidence="8">
    <location>
        <begin position="121"/>
        <end position="142"/>
    </location>
</feature>
<keyword evidence="4 8" id="KW-0812">Transmembrane</keyword>
<proteinExistence type="predicted"/>
<feature type="transmembrane region" description="Helical" evidence="8">
    <location>
        <begin position="240"/>
        <end position="261"/>
    </location>
</feature>
<evidence type="ECO:0000256" key="6">
    <source>
        <dbReference type="ARBA" id="ARBA00023136"/>
    </source>
</evidence>
<dbReference type="GO" id="GO:0005886">
    <property type="term" value="C:plasma membrane"/>
    <property type="evidence" value="ECO:0007669"/>
    <property type="project" value="UniProtKB-SubCell"/>
</dbReference>